<dbReference type="InterPro" id="IPR029044">
    <property type="entry name" value="Nucleotide-diphossugar_trans"/>
</dbReference>
<evidence type="ECO:0000256" key="7">
    <source>
        <dbReference type="ARBA" id="ARBA00023136"/>
    </source>
</evidence>
<evidence type="ECO:0000313" key="10">
    <source>
        <dbReference type="Proteomes" id="UP000179106"/>
    </source>
</evidence>
<gene>
    <name evidence="9" type="ORF">A3B25_02230</name>
</gene>
<dbReference type="InterPro" id="IPR001173">
    <property type="entry name" value="Glyco_trans_2-like"/>
</dbReference>
<accession>A0A1G2GT77</accession>
<evidence type="ECO:0000259" key="8">
    <source>
        <dbReference type="Pfam" id="PF00535"/>
    </source>
</evidence>
<feature type="domain" description="Glycosyltransferase 2-like" evidence="8">
    <location>
        <begin position="4"/>
        <end position="168"/>
    </location>
</feature>
<evidence type="ECO:0000256" key="1">
    <source>
        <dbReference type="ARBA" id="ARBA00022475"/>
    </source>
</evidence>
<keyword evidence="5" id="KW-0448">Lipopolysaccharide biosynthesis</keyword>
<dbReference type="GO" id="GO:0099621">
    <property type="term" value="F:undecaprenyl-phosphate 4-deoxy-4-formamido-L-arabinose transferase activity"/>
    <property type="evidence" value="ECO:0007669"/>
    <property type="project" value="TreeGrafter"/>
</dbReference>
<protein>
    <recommendedName>
        <fullName evidence="8">Glycosyltransferase 2-like domain-containing protein</fullName>
    </recommendedName>
</protein>
<dbReference type="PANTHER" id="PTHR48090:SF3">
    <property type="entry name" value="UNDECAPRENYL-PHOSPHATE 4-DEOXY-4-FORMAMIDO-L-ARABINOSE TRANSFERASE"/>
    <property type="match status" value="1"/>
</dbReference>
<proteinExistence type="predicted"/>
<evidence type="ECO:0000256" key="2">
    <source>
        <dbReference type="ARBA" id="ARBA00022676"/>
    </source>
</evidence>
<evidence type="ECO:0000256" key="5">
    <source>
        <dbReference type="ARBA" id="ARBA00022985"/>
    </source>
</evidence>
<dbReference type="SUPFAM" id="SSF53448">
    <property type="entry name" value="Nucleotide-diphospho-sugar transferases"/>
    <property type="match status" value="1"/>
</dbReference>
<keyword evidence="1" id="KW-1003">Cell membrane</keyword>
<sequence length="233" mass="26810">MKFSIIVPARNESENLKILLPRLQKALASFDCEIIVVDNGSTDDSAATITEFKKRDTNLRLVSEPIAGYGRAVLTGLRNARGEILAIIRADNQERPEDLAMMCGLFLKQKLDLLKAIRKSRVSEGLRRIVISKVYNTLFQTMFHSRIRDINATPKIFTRAFYEHASLESLDWFIDAEIVIKAEYFNCAISEVEIEYLPRLKGRSNVRPAHIYQFLVNMIRWGIRRKHGKLLEK</sequence>
<dbReference type="CDD" id="cd04179">
    <property type="entry name" value="DPM_DPG-synthase_like"/>
    <property type="match status" value="1"/>
</dbReference>
<dbReference type="AlphaFoldDB" id="A0A1G2GT77"/>
<dbReference type="PANTHER" id="PTHR48090">
    <property type="entry name" value="UNDECAPRENYL-PHOSPHATE 4-DEOXY-4-FORMAMIDO-L-ARABINOSE TRANSFERASE-RELATED"/>
    <property type="match status" value="1"/>
</dbReference>
<dbReference type="GO" id="GO:0005886">
    <property type="term" value="C:plasma membrane"/>
    <property type="evidence" value="ECO:0007669"/>
    <property type="project" value="TreeGrafter"/>
</dbReference>
<keyword evidence="2" id="KW-0328">Glycosyltransferase</keyword>
<reference evidence="9 10" key="1">
    <citation type="journal article" date="2016" name="Nat. Commun.">
        <title>Thousands of microbial genomes shed light on interconnected biogeochemical processes in an aquifer system.</title>
        <authorList>
            <person name="Anantharaman K."/>
            <person name="Brown C.T."/>
            <person name="Hug L.A."/>
            <person name="Sharon I."/>
            <person name="Castelle C.J."/>
            <person name="Probst A.J."/>
            <person name="Thomas B.C."/>
            <person name="Singh A."/>
            <person name="Wilkins M.J."/>
            <person name="Karaoz U."/>
            <person name="Brodie E.L."/>
            <person name="Williams K.H."/>
            <person name="Hubbard S.S."/>
            <person name="Banfield J.F."/>
        </authorList>
    </citation>
    <scope>NUCLEOTIDE SEQUENCE [LARGE SCALE GENOMIC DNA]</scope>
</reference>
<dbReference type="InterPro" id="IPR050256">
    <property type="entry name" value="Glycosyltransferase_2"/>
</dbReference>
<comment type="caution">
    <text evidence="9">The sequence shown here is derived from an EMBL/GenBank/DDBJ whole genome shotgun (WGS) entry which is preliminary data.</text>
</comment>
<keyword evidence="3" id="KW-0808">Transferase</keyword>
<dbReference type="Pfam" id="PF00535">
    <property type="entry name" value="Glycos_transf_2"/>
    <property type="match status" value="1"/>
</dbReference>
<keyword evidence="6" id="KW-1133">Transmembrane helix</keyword>
<keyword evidence="4" id="KW-0812">Transmembrane</keyword>
<dbReference type="EMBL" id="MHNW01000020">
    <property type="protein sequence ID" value="OGZ53415.1"/>
    <property type="molecule type" value="Genomic_DNA"/>
</dbReference>
<evidence type="ECO:0000313" key="9">
    <source>
        <dbReference type="EMBL" id="OGZ53415.1"/>
    </source>
</evidence>
<name>A0A1G2GT77_9BACT</name>
<evidence type="ECO:0000256" key="4">
    <source>
        <dbReference type="ARBA" id="ARBA00022692"/>
    </source>
</evidence>
<evidence type="ECO:0000256" key="6">
    <source>
        <dbReference type="ARBA" id="ARBA00022989"/>
    </source>
</evidence>
<dbReference type="STRING" id="1802126.A3B25_02230"/>
<organism evidence="9 10">
    <name type="scientific">Candidatus Ryanbacteria bacterium RIFCSPLOWO2_01_FULL_48_26</name>
    <dbReference type="NCBI Taxonomy" id="1802126"/>
    <lineage>
        <taxon>Bacteria</taxon>
        <taxon>Candidatus Ryaniibacteriota</taxon>
    </lineage>
</organism>
<keyword evidence="7" id="KW-0472">Membrane</keyword>
<dbReference type="Proteomes" id="UP000179106">
    <property type="component" value="Unassembled WGS sequence"/>
</dbReference>
<dbReference type="GO" id="GO:0009103">
    <property type="term" value="P:lipopolysaccharide biosynthetic process"/>
    <property type="evidence" value="ECO:0007669"/>
    <property type="project" value="UniProtKB-KW"/>
</dbReference>
<evidence type="ECO:0000256" key="3">
    <source>
        <dbReference type="ARBA" id="ARBA00022679"/>
    </source>
</evidence>
<dbReference type="Gene3D" id="3.90.550.10">
    <property type="entry name" value="Spore Coat Polysaccharide Biosynthesis Protein SpsA, Chain A"/>
    <property type="match status" value="1"/>
</dbReference>